<keyword evidence="2" id="KW-1003">Cell membrane</keyword>
<keyword evidence="4 6" id="KW-1133">Transmembrane helix</keyword>
<evidence type="ECO:0000313" key="8">
    <source>
        <dbReference type="Proteomes" id="UP000581206"/>
    </source>
</evidence>
<feature type="transmembrane region" description="Helical" evidence="6">
    <location>
        <begin position="6"/>
        <end position="25"/>
    </location>
</feature>
<dbReference type="GO" id="GO:0044781">
    <property type="term" value="P:bacterial-type flagellum organization"/>
    <property type="evidence" value="ECO:0007669"/>
    <property type="project" value="InterPro"/>
</dbReference>
<accession>A0A7X6QZT6</accession>
<dbReference type="AlphaFoldDB" id="A0A7X6QZT6"/>
<keyword evidence="3 6" id="KW-0812">Transmembrane</keyword>
<evidence type="ECO:0000256" key="5">
    <source>
        <dbReference type="ARBA" id="ARBA00023136"/>
    </source>
</evidence>
<dbReference type="RefSeq" id="WP_168630683.1">
    <property type="nucleotide sequence ID" value="NZ_BONL01000001.1"/>
</dbReference>
<dbReference type="GO" id="GO:0016020">
    <property type="term" value="C:membrane"/>
    <property type="evidence" value="ECO:0007669"/>
    <property type="project" value="InterPro"/>
</dbReference>
<dbReference type="EMBL" id="JAAXOX010000007">
    <property type="protein sequence ID" value="NKY23543.1"/>
    <property type="molecule type" value="Genomic_DNA"/>
</dbReference>
<keyword evidence="7" id="KW-0966">Cell projection</keyword>
<evidence type="ECO:0000256" key="4">
    <source>
        <dbReference type="ARBA" id="ARBA00022989"/>
    </source>
</evidence>
<proteinExistence type="predicted"/>
<keyword evidence="7" id="KW-0969">Cilium</keyword>
<name>A0A7X6QZT6_9CELL</name>
<sequence length="227" mass="22984">MDTLVLAARTALALACVLGLIWVVARKAGWGKGGRRATGPAIEVVGRQALGRHAGVAVLAIGERRLLVGFGEQQITMLTELDPVAAEAEPVPAEPVRSAKPLFSWRRTESFESALAGAMAETEPAAPATPAVAPVAPAAAALAAANSALATAARLNAATAVPTQPSPGEHTTVPGLAGARVADIDPTDLAPAAEPAAVNAGPLDGSILAPSTWKQAVSALRERTVRR</sequence>
<evidence type="ECO:0000256" key="2">
    <source>
        <dbReference type="ARBA" id="ARBA00022475"/>
    </source>
</evidence>
<evidence type="ECO:0000313" key="7">
    <source>
        <dbReference type="EMBL" id="NKY23543.1"/>
    </source>
</evidence>
<comment type="subcellular location">
    <subcellularLocation>
        <location evidence="1">Cell membrane</location>
    </subcellularLocation>
</comment>
<gene>
    <name evidence="7" type="ORF">HGA03_12800</name>
</gene>
<comment type="caution">
    <text evidence="7">The sequence shown here is derived from an EMBL/GenBank/DDBJ whole genome shotgun (WGS) entry which is preliminary data.</text>
</comment>
<evidence type="ECO:0000256" key="1">
    <source>
        <dbReference type="ARBA" id="ARBA00004236"/>
    </source>
</evidence>
<organism evidence="7 8">
    <name type="scientific">Cellulomonas denverensis</name>
    <dbReference type="NCBI Taxonomy" id="264297"/>
    <lineage>
        <taxon>Bacteria</taxon>
        <taxon>Bacillati</taxon>
        <taxon>Actinomycetota</taxon>
        <taxon>Actinomycetes</taxon>
        <taxon>Micrococcales</taxon>
        <taxon>Cellulomonadaceae</taxon>
        <taxon>Cellulomonas</taxon>
    </lineage>
</organism>
<evidence type="ECO:0000256" key="6">
    <source>
        <dbReference type="SAM" id="Phobius"/>
    </source>
</evidence>
<dbReference type="Proteomes" id="UP000581206">
    <property type="component" value="Unassembled WGS sequence"/>
</dbReference>
<protein>
    <submittedName>
        <fullName evidence="7">Flagellar biosynthetic protein FliO</fullName>
    </submittedName>
</protein>
<dbReference type="Pfam" id="PF04347">
    <property type="entry name" value="FliO"/>
    <property type="match status" value="1"/>
</dbReference>
<evidence type="ECO:0000256" key="3">
    <source>
        <dbReference type="ARBA" id="ARBA00022692"/>
    </source>
</evidence>
<dbReference type="InterPro" id="IPR022781">
    <property type="entry name" value="Flagellar_biosynth_FliO"/>
</dbReference>
<keyword evidence="7" id="KW-0282">Flagellum</keyword>
<reference evidence="7 8" key="1">
    <citation type="submission" date="2020-04" db="EMBL/GenBank/DDBJ databases">
        <title>MicrobeNet Type strains.</title>
        <authorList>
            <person name="Nicholson A.C."/>
        </authorList>
    </citation>
    <scope>NUCLEOTIDE SEQUENCE [LARGE SCALE GENOMIC DNA]</scope>
    <source>
        <strain evidence="7 8">ATCC BAA-788</strain>
    </source>
</reference>
<keyword evidence="8" id="KW-1185">Reference proteome</keyword>
<keyword evidence="5 6" id="KW-0472">Membrane</keyword>